<evidence type="ECO:0000313" key="2">
    <source>
        <dbReference type="Proteomes" id="UP000046373"/>
    </source>
</evidence>
<name>A0A090ET61_MESPL</name>
<protein>
    <submittedName>
        <fullName evidence="1">Uncharacterized protein</fullName>
    </submittedName>
</protein>
<gene>
    <name evidence="1" type="ORF">MPLDJ20_190115</name>
</gene>
<proteinExistence type="predicted"/>
<accession>A0A090ET61</accession>
<dbReference type="Proteomes" id="UP000046373">
    <property type="component" value="Unassembled WGS sequence"/>
</dbReference>
<dbReference type="GeneID" id="31890177"/>
<dbReference type="AlphaFoldDB" id="A0A090ET61"/>
<dbReference type="EMBL" id="CCNB01000011">
    <property type="protein sequence ID" value="CDX34722.1"/>
    <property type="molecule type" value="Genomic_DNA"/>
</dbReference>
<organism evidence="1 2">
    <name type="scientific">Mesorhizobium plurifarium</name>
    <dbReference type="NCBI Taxonomy" id="69974"/>
    <lineage>
        <taxon>Bacteria</taxon>
        <taxon>Pseudomonadati</taxon>
        <taxon>Pseudomonadota</taxon>
        <taxon>Alphaproteobacteria</taxon>
        <taxon>Hyphomicrobiales</taxon>
        <taxon>Phyllobacteriaceae</taxon>
        <taxon>Mesorhizobium</taxon>
    </lineage>
</organism>
<evidence type="ECO:0000313" key="1">
    <source>
        <dbReference type="EMBL" id="CDX34722.1"/>
    </source>
</evidence>
<sequence>MARRRHADGLRAHVKASESFVSKYFFSRFAAVQTPDKRLKFINSFMSYIICITEVQFCMTEYFIVQSIVPAVTAM</sequence>
<reference evidence="1 2" key="1">
    <citation type="submission" date="2014-08" db="EMBL/GenBank/DDBJ databases">
        <authorList>
            <person name="Moulin Lionel"/>
        </authorList>
    </citation>
    <scope>NUCLEOTIDE SEQUENCE [LARGE SCALE GENOMIC DNA]</scope>
</reference>